<dbReference type="Gene3D" id="3.10.20.90">
    <property type="entry name" value="Phosphatidylinositol 3-kinase Catalytic Subunit, Chain A, domain 1"/>
    <property type="match status" value="1"/>
</dbReference>
<dbReference type="GO" id="GO:0005811">
    <property type="term" value="C:lipid droplet"/>
    <property type="evidence" value="ECO:0007669"/>
    <property type="project" value="EnsemblFungi"/>
</dbReference>
<dbReference type="InterPro" id="IPR029071">
    <property type="entry name" value="Ubiquitin-like_domsf"/>
</dbReference>
<dbReference type="PROSITE" id="PS50033">
    <property type="entry name" value="UBX"/>
    <property type="match status" value="1"/>
</dbReference>
<name>A0A1E3P9G1_WICAA</name>
<dbReference type="Gene3D" id="3.40.30.10">
    <property type="entry name" value="Glutaredoxin"/>
    <property type="match status" value="1"/>
</dbReference>
<dbReference type="RefSeq" id="XP_019041256.1">
    <property type="nucleotide sequence ID" value="XM_019184346.1"/>
</dbReference>
<dbReference type="GO" id="GO:0043130">
    <property type="term" value="F:ubiquitin binding"/>
    <property type="evidence" value="ECO:0007669"/>
    <property type="project" value="TreeGrafter"/>
</dbReference>
<dbReference type="InterPro" id="IPR001012">
    <property type="entry name" value="UBX_dom"/>
</dbReference>
<proteinExistence type="predicted"/>
<evidence type="ECO:0000256" key="2">
    <source>
        <dbReference type="SAM" id="Coils"/>
    </source>
</evidence>
<protein>
    <recommendedName>
        <fullName evidence="3">UBX domain-containing protein</fullName>
    </recommendedName>
</protein>
<evidence type="ECO:0000256" key="1">
    <source>
        <dbReference type="ARBA" id="ARBA00023054"/>
    </source>
</evidence>
<dbReference type="Gene3D" id="1.10.8.10">
    <property type="entry name" value="DNA helicase RuvA subunit, C-terminal domain"/>
    <property type="match status" value="1"/>
</dbReference>
<dbReference type="GO" id="GO:0000839">
    <property type="term" value="C:Hrd1p ubiquitin ligase ERAD-L complex"/>
    <property type="evidence" value="ECO:0007669"/>
    <property type="project" value="EnsemblFungi"/>
</dbReference>
<feature type="coiled-coil region" evidence="2">
    <location>
        <begin position="339"/>
        <end position="397"/>
    </location>
</feature>
<dbReference type="SMART" id="SM00594">
    <property type="entry name" value="UAS"/>
    <property type="match status" value="1"/>
</dbReference>
<dbReference type="CDD" id="cd01767">
    <property type="entry name" value="UBX"/>
    <property type="match status" value="1"/>
</dbReference>
<evidence type="ECO:0000313" key="5">
    <source>
        <dbReference type="Proteomes" id="UP000094112"/>
    </source>
</evidence>
<sequence>MPDHISPSEQEKLDQFQMITAFKDDEYDKVVALLRNNWWNLEVALSKYFDGDIDREAARSPPPVEATPFGASSSAFDTQTLGGQSSGFNNSEMTLNQFDSWSHIDAQNPLLSTHGLLPQLPIVRPLSNNRRFQPGLNNSTSSSLWNQFTHSPILFILLIIPRTVTLLLTAVEYLFSFIFPSSPDHLPDKPTLEKFDFKEHFESLIADRSETQFFEGDFNDAFNKAKNETKFLLTVLIGENESSNQFLKKVFNNNTICNLIKEEQVIVYAGNVNEAQSLALARNLKTIVVPAVYLIGNVASGPNAIASMSILSRIPVKSVNSFVTKLRREIEKYKPEFITRKIEQDELNYSRQIKELQDQAYEESLIADKLKQEKREAEKLEKLKKEQEADFKRENKNKFYASLLDKFDNLAHLPKGEFTNIRFKLPSGEHVMQKFSKEDTLFDVYSFVALKLHLKELSEQDLEDLKKISNDIHEDYKHEFEFELISPFPRYVVPVKEDQHVKEVNQLWPNGSVMIEYLVDEDDDSEVDE</sequence>
<dbReference type="PANTHER" id="PTHR23322:SF1">
    <property type="entry name" value="FAS-ASSOCIATED FACTOR 2"/>
    <property type="match status" value="1"/>
</dbReference>
<dbReference type="SUPFAM" id="SSF52833">
    <property type="entry name" value="Thioredoxin-like"/>
    <property type="match status" value="1"/>
</dbReference>
<feature type="domain" description="UBX" evidence="3">
    <location>
        <begin position="414"/>
        <end position="498"/>
    </location>
</feature>
<dbReference type="GO" id="GO:0034982">
    <property type="term" value="P:mitochondrial protein processing"/>
    <property type="evidence" value="ECO:0007669"/>
    <property type="project" value="EnsemblFungi"/>
</dbReference>
<dbReference type="GO" id="GO:0005739">
    <property type="term" value="C:mitochondrion"/>
    <property type="evidence" value="ECO:0007669"/>
    <property type="project" value="GOC"/>
</dbReference>
<dbReference type="InterPro" id="IPR006577">
    <property type="entry name" value="UAS"/>
</dbReference>
<dbReference type="InterPro" id="IPR050730">
    <property type="entry name" value="UBX_domain-protein"/>
</dbReference>
<accession>A0A1E3P9G1</accession>
<dbReference type="GO" id="GO:0000837">
    <property type="term" value="C:Doa10p ubiquitin ligase complex"/>
    <property type="evidence" value="ECO:0007669"/>
    <property type="project" value="EnsemblFungi"/>
</dbReference>
<dbReference type="PANTHER" id="PTHR23322">
    <property type="entry name" value="FAS-ASSOCIATED PROTEIN"/>
    <property type="match status" value="1"/>
</dbReference>
<keyword evidence="5" id="KW-1185">Reference proteome</keyword>
<dbReference type="AlphaFoldDB" id="A0A1E3P9G1"/>
<reference evidence="4 5" key="1">
    <citation type="journal article" date="2016" name="Proc. Natl. Acad. Sci. U.S.A.">
        <title>Comparative genomics of biotechnologically important yeasts.</title>
        <authorList>
            <person name="Riley R."/>
            <person name="Haridas S."/>
            <person name="Wolfe K.H."/>
            <person name="Lopes M.R."/>
            <person name="Hittinger C.T."/>
            <person name="Goeker M."/>
            <person name="Salamov A.A."/>
            <person name="Wisecaver J.H."/>
            <person name="Long T.M."/>
            <person name="Calvey C.H."/>
            <person name="Aerts A.L."/>
            <person name="Barry K.W."/>
            <person name="Choi C."/>
            <person name="Clum A."/>
            <person name="Coughlan A.Y."/>
            <person name="Deshpande S."/>
            <person name="Douglass A.P."/>
            <person name="Hanson S.J."/>
            <person name="Klenk H.-P."/>
            <person name="LaButti K.M."/>
            <person name="Lapidus A."/>
            <person name="Lindquist E.A."/>
            <person name="Lipzen A.M."/>
            <person name="Meier-Kolthoff J.P."/>
            <person name="Ohm R.A."/>
            <person name="Otillar R.P."/>
            <person name="Pangilinan J.L."/>
            <person name="Peng Y."/>
            <person name="Rokas A."/>
            <person name="Rosa C.A."/>
            <person name="Scheuner C."/>
            <person name="Sibirny A.A."/>
            <person name="Slot J.C."/>
            <person name="Stielow J.B."/>
            <person name="Sun H."/>
            <person name="Kurtzman C.P."/>
            <person name="Blackwell M."/>
            <person name="Grigoriev I.V."/>
            <person name="Jeffries T.W."/>
        </authorList>
    </citation>
    <scope>NUCLEOTIDE SEQUENCE [LARGE SCALE GENOMIC DNA]</scope>
    <source>
        <strain evidence="5">ATCC 58044 / CBS 1984 / NCYC 433 / NRRL Y-366-8</strain>
    </source>
</reference>
<dbReference type="GO" id="GO:0030674">
    <property type="term" value="F:protein-macromolecule adaptor activity"/>
    <property type="evidence" value="ECO:0007669"/>
    <property type="project" value="EnsemblFungi"/>
</dbReference>
<evidence type="ECO:0000313" key="4">
    <source>
        <dbReference type="EMBL" id="ODQ62049.1"/>
    </source>
</evidence>
<organism evidence="4 5">
    <name type="scientific">Wickerhamomyces anomalus (strain ATCC 58044 / CBS 1984 / NCYC 433 / NRRL Y-366-8)</name>
    <name type="common">Yeast</name>
    <name type="synonym">Hansenula anomala</name>
    <dbReference type="NCBI Taxonomy" id="683960"/>
    <lineage>
        <taxon>Eukaryota</taxon>
        <taxon>Fungi</taxon>
        <taxon>Dikarya</taxon>
        <taxon>Ascomycota</taxon>
        <taxon>Saccharomycotina</taxon>
        <taxon>Saccharomycetes</taxon>
        <taxon>Phaffomycetales</taxon>
        <taxon>Wickerhamomycetaceae</taxon>
        <taxon>Wickerhamomyces</taxon>
    </lineage>
</organism>
<dbReference type="GO" id="GO:0036503">
    <property type="term" value="P:ERAD pathway"/>
    <property type="evidence" value="ECO:0007669"/>
    <property type="project" value="EnsemblFungi"/>
</dbReference>
<dbReference type="Pfam" id="PF00789">
    <property type="entry name" value="UBX"/>
    <property type="match status" value="1"/>
</dbReference>
<keyword evidence="1 2" id="KW-0175">Coiled coil</keyword>
<dbReference type="Pfam" id="PF14555">
    <property type="entry name" value="UBA_4"/>
    <property type="match status" value="1"/>
</dbReference>
<dbReference type="STRING" id="683960.A0A1E3P9G1"/>
<evidence type="ECO:0000259" key="3">
    <source>
        <dbReference type="PROSITE" id="PS50033"/>
    </source>
</evidence>
<dbReference type="GeneID" id="30201592"/>
<gene>
    <name evidence="4" type="ORF">WICANDRAFT_76229</name>
</gene>
<dbReference type="Proteomes" id="UP000094112">
    <property type="component" value="Unassembled WGS sequence"/>
</dbReference>
<dbReference type="OrthoDB" id="1026733at2759"/>
<dbReference type="EMBL" id="KV454208">
    <property type="protein sequence ID" value="ODQ62049.1"/>
    <property type="molecule type" value="Genomic_DNA"/>
</dbReference>
<dbReference type="InterPro" id="IPR036249">
    <property type="entry name" value="Thioredoxin-like_sf"/>
</dbReference>
<dbReference type="GO" id="GO:0034389">
    <property type="term" value="P:lipid droplet organization"/>
    <property type="evidence" value="ECO:0007669"/>
    <property type="project" value="EnsemblFungi"/>
</dbReference>
<dbReference type="GO" id="GO:0005886">
    <property type="term" value="C:plasma membrane"/>
    <property type="evidence" value="ECO:0007669"/>
    <property type="project" value="EnsemblFungi"/>
</dbReference>
<dbReference type="GO" id="GO:0072671">
    <property type="term" value="P:mitochondria-associated ubiquitin-dependent protein catabolic process"/>
    <property type="evidence" value="ECO:0007669"/>
    <property type="project" value="EnsemblFungi"/>
</dbReference>
<dbReference type="SMART" id="SM00166">
    <property type="entry name" value="UBX"/>
    <property type="match status" value="1"/>
</dbReference>
<dbReference type="SUPFAM" id="SSF54236">
    <property type="entry name" value="Ubiquitin-like"/>
    <property type="match status" value="1"/>
</dbReference>